<dbReference type="SUPFAM" id="SSF82171">
    <property type="entry name" value="DPP6 N-terminal domain-like"/>
    <property type="match status" value="1"/>
</dbReference>
<dbReference type="Proteomes" id="UP000295293">
    <property type="component" value="Unassembled WGS sequence"/>
</dbReference>
<evidence type="ECO:0000313" key="4">
    <source>
        <dbReference type="Proteomes" id="UP000295293"/>
    </source>
</evidence>
<dbReference type="InterPro" id="IPR011659">
    <property type="entry name" value="WD40"/>
</dbReference>
<dbReference type="Pfam" id="PF07676">
    <property type="entry name" value="PD40"/>
    <property type="match status" value="4"/>
</dbReference>
<dbReference type="PANTHER" id="PTHR36842">
    <property type="entry name" value="PROTEIN TOLB HOMOLOG"/>
    <property type="match status" value="1"/>
</dbReference>
<evidence type="ECO:0000256" key="2">
    <source>
        <dbReference type="SAM" id="SignalP"/>
    </source>
</evidence>
<keyword evidence="4" id="KW-1185">Reference proteome</keyword>
<dbReference type="EMBL" id="SNZH01000019">
    <property type="protein sequence ID" value="TDR38700.1"/>
    <property type="molecule type" value="Genomic_DNA"/>
</dbReference>
<keyword evidence="2" id="KW-0732">Signal</keyword>
<proteinExistence type="inferred from homology"/>
<dbReference type="OrthoDB" id="240809at2"/>
<sequence length="288" mass="31616">MGTTRLFCVLSALTCSAQAAAPQRWAPPHIASALFESSPAFTPDGREIYFMRSSAQFREWRILHSRCGREGWSEPQPAPFAAAAPAQDADPFVSFDGKRAYFVSTRQNRDGSDQLDIWRASRGTDGSWGEPQRLPEPVNSAASELLPRETADGRLYFGSDRDGGHGQGDIYIATPQPDGSWQVANAGPPLSTPANEYEADISRDGLSLVVVADRGTRSHLYRYALQQGRWNALGQIAADDSVFQVGPLHSPNGDRLLFAQRDSAYSGELFLTDLSRQPDTRWPPRCGD</sequence>
<dbReference type="AlphaFoldDB" id="A0A4R6YMN3"/>
<dbReference type="InterPro" id="IPR011042">
    <property type="entry name" value="6-blade_b-propeller_TolB-like"/>
</dbReference>
<gene>
    <name evidence="3" type="ORF">DFR29_11928</name>
</gene>
<dbReference type="PANTHER" id="PTHR36842:SF1">
    <property type="entry name" value="PROTEIN TOLB"/>
    <property type="match status" value="1"/>
</dbReference>
<comment type="caution">
    <text evidence="3">The sequence shown here is derived from an EMBL/GenBank/DDBJ whole genome shotgun (WGS) entry which is preliminary data.</text>
</comment>
<protein>
    <submittedName>
        <fullName evidence="3">WD40 repeat protein</fullName>
    </submittedName>
</protein>
<reference evidence="3 4" key="1">
    <citation type="submission" date="2019-03" db="EMBL/GenBank/DDBJ databases">
        <title>Genomic Encyclopedia of Type Strains, Phase IV (KMG-IV): sequencing the most valuable type-strain genomes for metagenomic binning, comparative biology and taxonomic classification.</title>
        <authorList>
            <person name="Goeker M."/>
        </authorList>
    </citation>
    <scope>NUCLEOTIDE SEQUENCE [LARGE SCALE GENOMIC DNA]</scope>
    <source>
        <strain evidence="3 4">DSM 21667</strain>
    </source>
</reference>
<name>A0A4R6YMN3_9GAMM</name>
<evidence type="ECO:0000256" key="1">
    <source>
        <dbReference type="ARBA" id="ARBA00009820"/>
    </source>
</evidence>
<feature type="chain" id="PRO_5020448128" evidence="2">
    <location>
        <begin position="20"/>
        <end position="288"/>
    </location>
</feature>
<comment type="similarity">
    <text evidence="1">Belongs to the TolB family.</text>
</comment>
<accession>A0A4R6YMN3</accession>
<organism evidence="3 4">
    <name type="scientific">Tahibacter aquaticus</name>
    <dbReference type="NCBI Taxonomy" id="520092"/>
    <lineage>
        <taxon>Bacteria</taxon>
        <taxon>Pseudomonadati</taxon>
        <taxon>Pseudomonadota</taxon>
        <taxon>Gammaproteobacteria</taxon>
        <taxon>Lysobacterales</taxon>
        <taxon>Rhodanobacteraceae</taxon>
        <taxon>Tahibacter</taxon>
    </lineage>
</organism>
<feature type="signal peptide" evidence="2">
    <location>
        <begin position="1"/>
        <end position="19"/>
    </location>
</feature>
<dbReference type="Gene3D" id="2.120.10.30">
    <property type="entry name" value="TolB, C-terminal domain"/>
    <property type="match status" value="1"/>
</dbReference>
<evidence type="ECO:0000313" key="3">
    <source>
        <dbReference type="EMBL" id="TDR38700.1"/>
    </source>
</evidence>